<name>A0ABQ1KY53_9RHOB</name>
<reference evidence="4" key="1">
    <citation type="journal article" date="2019" name="Int. J. Syst. Evol. Microbiol.">
        <title>The Global Catalogue of Microorganisms (GCM) 10K type strain sequencing project: providing services to taxonomists for standard genome sequencing and annotation.</title>
        <authorList>
            <consortium name="The Broad Institute Genomics Platform"/>
            <consortium name="The Broad Institute Genome Sequencing Center for Infectious Disease"/>
            <person name="Wu L."/>
            <person name="Ma J."/>
        </authorList>
    </citation>
    <scope>NUCLEOTIDE SEQUENCE [LARGE SCALE GENOMIC DNA]</scope>
    <source>
        <strain evidence="4">CGMCC 1.12478</strain>
    </source>
</reference>
<dbReference type="InterPro" id="IPR023614">
    <property type="entry name" value="Porin_dom_sf"/>
</dbReference>
<protein>
    <submittedName>
        <fullName evidence="3">Porin</fullName>
    </submittedName>
</protein>
<evidence type="ECO:0000259" key="2">
    <source>
        <dbReference type="Pfam" id="PF13609"/>
    </source>
</evidence>
<keyword evidence="4" id="KW-1185">Reference proteome</keyword>
<feature type="signal peptide" evidence="1">
    <location>
        <begin position="1"/>
        <end position="20"/>
    </location>
</feature>
<dbReference type="Gene3D" id="2.40.160.10">
    <property type="entry name" value="Porin"/>
    <property type="match status" value="1"/>
</dbReference>
<accession>A0ABQ1KY53</accession>
<comment type="caution">
    <text evidence="3">The sequence shown here is derived from an EMBL/GenBank/DDBJ whole genome shotgun (WGS) entry which is preliminary data.</text>
</comment>
<gene>
    <name evidence="3" type="ORF">GCM10011363_31160</name>
</gene>
<evidence type="ECO:0000313" key="3">
    <source>
        <dbReference type="EMBL" id="GGC12313.1"/>
    </source>
</evidence>
<dbReference type="SUPFAM" id="SSF56935">
    <property type="entry name" value="Porins"/>
    <property type="match status" value="1"/>
</dbReference>
<feature type="chain" id="PRO_5046768698" evidence="1">
    <location>
        <begin position="21"/>
        <end position="331"/>
    </location>
</feature>
<dbReference type="InterPro" id="IPR033900">
    <property type="entry name" value="Gram_neg_porin_domain"/>
</dbReference>
<sequence length="331" mass="34085">MKTLLLASTALVATAGLAAAEVRILGTAELGIFQNENGSGDGSSGDLSKVRVFSDIDVTFAMTGEADNGLSFGASIDLDEVANSGGATDGDLQDAARLPDSFIFLAFGPARLTVGDTDSAFDARLTETAIGGAINDDHTVHPGYNGNSGLDEIYGGQEIRMDYSFDAFTGSISVSPDRNATDFDMAYALGASYNLELAGLDLGLGFGYQKVDEAASLYDTRVGLSASTTFANGITAIVNYTHLSDDTTGGADDGSHYGLGLGYTMNALTIGVNYGEYDFDDAFAADRSGYGLAANYDLGGGLSAQLGYGGGDIDGAADYEDTFSLGLSMSF</sequence>
<dbReference type="RefSeq" id="WP_188482973.1">
    <property type="nucleotide sequence ID" value="NZ_BMFC01000009.1"/>
</dbReference>
<dbReference type="Pfam" id="PF13609">
    <property type="entry name" value="Porin_4"/>
    <property type="match status" value="1"/>
</dbReference>
<organism evidence="3 4">
    <name type="scientific">Marivita lacus</name>
    <dbReference type="NCBI Taxonomy" id="1323742"/>
    <lineage>
        <taxon>Bacteria</taxon>
        <taxon>Pseudomonadati</taxon>
        <taxon>Pseudomonadota</taxon>
        <taxon>Alphaproteobacteria</taxon>
        <taxon>Rhodobacterales</taxon>
        <taxon>Roseobacteraceae</taxon>
        <taxon>Marivita</taxon>
    </lineage>
</organism>
<proteinExistence type="predicted"/>
<evidence type="ECO:0000256" key="1">
    <source>
        <dbReference type="SAM" id="SignalP"/>
    </source>
</evidence>
<dbReference type="EMBL" id="BMFC01000009">
    <property type="protein sequence ID" value="GGC12313.1"/>
    <property type="molecule type" value="Genomic_DNA"/>
</dbReference>
<evidence type="ECO:0000313" key="4">
    <source>
        <dbReference type="Proteomes" id="UP000645462"/>
    </source>
</evidence>
<dbReference type="Proteomes" id="UP000645462">
    <property type="component" value="Unassembled WGS sequence"/>
</dbReference>
<keyword evidence="1" id="KW-0732">Signal</keyword>
<feature type="domain" description="Porin" evidence="2">
    <location>
        <begin position="7"/>
        <end position="312"/>
    </location>
</feature>